<dbReference type="SUPFAM" id="SSF52540">
    <property type="entry name" value="P-loop containing nucleoside triphosphate hydrolases"/>
    <property type="match status" value="1"/>
</dbReference>
<dbReference type="Pfam" id="PF00071">
    <property type="entry name" value="Ras"/>
    <property type="match status" value="1"/>
</dbReference>
<sequence>MANNINNNNHRTMIPSSQLQITNSSFIKSEIERFESVHPSIYSVYELIDEIKDQPTIQTQIRDHVMIIEDSFVNSQEWTLSRSVLDIRIGLLGTLISGKSALVHRFLTGTYMQEESPEGGRFKKEINIDNQSYLLLIRDEANAPDTQFTHWVDAVIFVFSLENEESFKTIYQYYTKMNHYRNITDMPFILVGTQDAISESNPRVIHEDRARKLSNELKRCTYYETCATYGLNVERVFHDACQKIIQQRYGFPNSVLASNRSLTPQTISNITIHPSNSLSQQQSPVSNQIRLISNSHNIPASSYIAGNINLAQTAPASVFSSYHYQQEQEQPQQPILVPPTQNFPMAQIAQSFNNQTSNGVLKDRNNQQQQQQQQIDKRSRSFKEPTGNKLSTLNEGQSLPGHEGQTNEQLTPTSTPTQKRKETKRKSNIFTVNCFAFIPKNLPK</sequence>
<evidence type="ECO:0000256" key="2">
    <source>
        <dbReference type="SAM" id="MobiDB-lite"/>
    </source>
</evidence>
<dbReference type="Gene3D" id="3.40.50.300">
    <property type="entry name" value="P-loop containing nucleotide triphosphate hydrolases"/>
    <property type="match status" value="1"/>
</dbReference>
<dbReference type="InterPro" id="IPR051282">
    <property type="entry name" value="Arf-GAP_GTPase_ANK_PH"/>
</dbReference>
<dbReference type="EMBL" id="CAJNOM010000029">
    <property type="protein sequence ID" value="CAF0850953.1"/>
    <property type="molecule type" value="Genomic_DNA"/>
</dbReference>
<dbReference type="AlphaFoldDB" id="A0A813W5B7"/>
<evidence type="ECO:0000313" key="8">
    <source>
        <dbReference type="Proteomes" id="UP000663891"/>
    </source>
</evidence>
<gene>
    <name evidence="5" type="ORF">BJG266_LOCUS12961</name>
    <name evidence="6" type="ORF">OKA104_LOCUS19389</name>
    <name evidence="3" type="ORF">QVE165_LOCUS6833</name>
    <name evidence="4" type="ORF">VCS650_LOCUS6768</name>
</gene>
<keyword evidence="1" id="KW-0863">Zinc-finger</keyword>
<evidence type="ECO:0000313" key="6">
    <source>
        <dbReference type="EMBL" id="CAF3816391.1"/>
    </source>
</evidence>
<dbReference type="Proteomes" id="UP000663832">
    <property type="component" value="Unassembled WGS sequence"/>
</dbReference>
<dbReference type="InterPro" id="IPR027417">
    <property type="entry name" value="P-loop_NTPase"/>
</dbReference>
<dbReference type="PROSITE" id="PS51419">
    <property type="entry name" value="RAB"/>
    <property type="match status" value="1"/>
</dbReference>
<evidence type="ECO:0000313" key="7">
    <source>
        <dbReference type="Proteomes" id="UP000663832"/>
    </source>
</evidence>
<dbReference type="FunFam" id="3.40.50.300:FF:000178">
    <property type="entry name" value="Arf-GAP with GTPase, ANK repeat and PH domain-containing protein 1"/>
    <property type="match status" value="1"/>
</dbReference>
<dbReference type="PROSITE" id="PS51421">
    <property type="entry name" value="RAS"/>
    <property type="match status" value="1"/>
</dbReference>
<dbReference type="EMBL" id="CAJNON010000042">
    <property type="protein sequence ID" value="CAF0852926.1"/>
    <property type="molecule type" value="Genomic_DNA"/>
</dbReference>
<keyword evidence="7" id="KW-1185">Reference proteome</keyword>
<evidence type="ECO:0000256" key="1">
    <source>
        <dbReference type="ARBA" id="ARBA00022771"/>
    </source>
</evidence>
<evidence type="ECO:0000313" key="5">
    <source>
        <dbReference type="EMBL" id="CAF0946508.1"/>
    </source>
</evidence>
<dbReference type="Proteomes" id="UP000663881">
    <property type="component" value="Unassembled WGS sequence"/>
</dbReference>
<dbReference type="EMBL" id="CAJNOI010000051">
    <property type="protein sequence ID" value="CAF0946508.1"/>
    <property type="molecule type" value="Genomic_DNA"/>
</dbReference>
<feature type="compositionally biased region" description="Polar residues" evidence="2">
    <location>
        <begin position="404"/>
        <end position="417"/>
    </location>
</feature>
<dbReference type="Proteomes" id="UP000663891">
    <property type="component" value="Unassembled WGS sequence"/>
</dbReference>
<dbReference type="GO" id="GO:0005525">
    <property type="term" value="F:GTP binding"/>
    <property type="evidence" value="ECO:0007669"/>
    <property type="project" value="InterPro"/>
</dbReference>
<reference evidence="4" key="1">
    <citation type="submission" date="2021-02" db="EMBL/GenBank/DDBJ databases">
        <authorList>
            <person name="Nowell W R."/>
        </authorList>
    </citation>
    <scope>NUCLEOTIDE SEQUENCE</scope>
</reference>
<dbReference type="InterPro" id="IPR001806">
    <property type="entry name" value="Small_GTPase"/>
</dbReference>
<dbReference type="GO" id="GO:0003924">
    <property type="term" value="F:GTPase activity"/>
    <property type="evidence" value="ECO:0007669"/>
    <property type="project" value="InterPro"/>
</dbReference>
<dbReference type="PANTHER" id="PTHR45819:SF5">
    <property type="entry name" value="CENTAURIN-GAMMA-1A"/>
    <property type="match status" value="1"/>
</dbReference>
<dbReference type="CDD" id="cd04103">
    <property type="entry name" value="Centaurin_gamma"/>
    <property type="match status" value="1"/>
</dbReference>
<dbReference type="Proteomes" id="UP000663877">
    <property type="component" value="Unassembled WGS sequence"/>
</dbReference>
<dbReference type="GO" id="GO:0008270">
    <property type="term" value="F:zinc ion binding"/>
    <property type="evidence" value="ECO:0007669"/>
    <property type="project" value="UniProtKB-KW"/>
</dbReference>
<keyword evidence="1" id="KW-0479">Metal-binding</keyword>
<accession>A0A813W5B7</accession>
<evidence type="ECO:0000313" key="4">
    <source>
        <dbReference type="EMBL" id="CAF0852926.1"/>
    </source>
</evidence>
<proteinExistence type="predicted"/>
<dbReference type="SMART" id="SM00175">
    <property type="entry name" value="RAB"/>
    <property type="match status" value="1"/>
</dbReference>
<dbReference type="EMBL" id="CAJOAY010001246">
    <property type="protein sequence ID" value="CAF3816391.1"/>
    <property type="molecule type" value="Genomic_DNA"/>
</dbReference>
<dbReference type="SMART" id="SM00173">
    <property type="entry name" value="RAS"/>
    <property type="match status" value="1"/>
</dbReference>
<protein>
    <submittedName>
        <fullName evidence="4">Uncharacterized protein</fullName>
    </submittedName>
</protein>
<evidence type="ECO:0000313" key="3">
    <source>
        <dbReference type="EMBL" id="CAF0850953.1"/>
    </source>
</evidence>
<feature type="compositionally biased region" description="Polar residues" evidence="2">
    <location>
        <begin position="388"/>
        <end position="397"/>
    </location>
</feature>
<dbReference type="GO" id="GO:0005096">
    <property type="term" value="F:GTPase activator activity"/>
    <property type="evidence" value="ECO:0007669"/>
    <property type="project" value="TreeGrafter"/>
</dbReference>
<name>A0A813W5B7_9BILA</name>
<organism evidence="4 8">
    <name type="scientific">Adineta steineri</name>
    <dbReference type="NCBI Taxonomy" id="433720"/>
    <lineage>
        <taxon>Eukaryota</taxon>
        <taxon>Metazoa</taxon>
        <taxon>Spiralia</taxon>
        <taxon>Gnathifera</taxon>
        <taxon>Rotifera</taxon>
        <taxon>Eurotatoria</taxon>
        <taxon>Bdelloidea</taxon>
        <taxon>Adinetida</taxon>
        <taxon>Adinetidae</taxon>
        <taxon>Adineta</taxon>
    </lineage>
</organism>
<keyword evidence="1" id="KW-0862">Zinc</keyword>
<feature type="region of interest" description="Disordered" evidence="2">
    <location>
        <begin position="356"/>
        <end position="426"/>
    </location>
</feature>
<dbReference type="PRINTS" id="PR00449">
    <property type="entry name" value="RASTRNSFRMNG"/>
</dbReference>
<dbReference type="OrthoDB" id="6136903at2759"/>
<comment type="caution">
    <text evidence="4">The sequence shown here is derived from an EMBL/GenBank/DDBJ whole genome shotgun (WGS) entry which is preliminary data.</text>
</comment>
<dbReference type="PANTHER" id="PTHR45819">
    <property type="entry name" value="CENTAURIN-GAMMA-1A"/>
    <property type="match status" value="1"/>
</dbReference>